<keyword evidence="4" id="KW-0131">Cell cycle</keyword>
<dbReference type="SMR" id="A0A8T3A524"/>
<comment type="caution">
    <text evidence="7">The sequence shown here is derived from an EMBL/GenBank/DDBJ whole genome shotgun (WGS) entry which is preliminary data.</text>
</comment>
<dbReference type="FunFam" id="1.10.472.10:FF:000013">
    <property type="entry name" value="Cyclin A1"/>
    <property type="match status" value="1"/>
</dbReference>
<dbReference type="InterPro" id="IPR004367">
    <property type="entry name" value="Cyclin_C-dom"/>
</dbReference>
<dbReference type="SMART" id="SM00385">
    <property type="entry name" value="CYCLIN"/>
    <property type="match status" value="1"/>
</dbReference>
<evidence type="ECO:0000256" key="2">
    <source>
        <dbReference type="ARBA" id="ARBA00022618"/>
    </source>
</evidence>
<gene>
    <name evidence="7" type="ORF">KFK09_029169</name>
</gene>
<evidence type="ECO:0000313" key="8">
    <source>
        <dbReference type="Proteomes" id="UP000829196"/>
    </source>
</evidence>
<feature type="domain" description="Cyclin-like" evidence="5">
    <location>
        <begin position="56"/>
        <end position="145"/>
    </location>
</feature>
<evidence type="ECO:0000259" key="5">
    <source>
        <dbReference type="SMART" id="SM00385"/>
    </source>
</evidence>
<reference evidence="7" key="1">
    <citation type="journal article" date="2022" name="Front. Genet.">
        <title>Chromosome-Scale Assembly of the Dendrobium nobile Genome Provides Insights Into the Molecular Mechanism of the Biosynthesis of the Medicinal Active Ingredient of Dendrobium.</title>
        <authorList>
            <person name="Xu Q."/>
            <person name="Niu S.-C."/>
            <person name="Li K.-L."/>
            <person name="Zheng P.-J."/>
            <person name="Zhang X.-J."/>
            <person name="Jia Y."/>
            <person name="Liu Y."/>
            <person name="Niu Y.-X."/>
            <person name="Yu L.-H."/>
            <person name="Chen D.-F."/>
            <person name="Zhang G.-Q."/>
        </authorList>
    </citation>
    <scope>NUCLEOTIDE SEQUENCE</scope>
    <source>
        <tissue evidence="7">Leaf</tissue>
    </source>
</reference>
<feature type="domain" description="Cyclin C-terminal" evidence="6">
    <location>
        <begin position="52"/>
        <end position="176"/>
    </location>
</feature>
<evidence type="ECO:0000256" key="4">
    <source>
        <dbReference type="ARBA" id="ARBA00023306"/>
    </source>
</evidence>
<accession>A0A8T3A524</accession>
<dbReference type="Proteomes" id="UP000829196">
    <property type="component" value="Unassembled WGS sequence"/>
</dbReference>
<dbReference type="InterPro" id="IPR013763">
    <property type="entry name" value="Cyclin-like_dom"/>
</dbReference>
<evidence type="ECO:0008006" key="9">
    <source>
        <dbReference type="Google" id="ProtNLM"/>
    </source>
</evidence>
<keyword evidence="2" id="KW-0132">Cell division</keyword>
<keyword evidence="8" id="KW-1185">Reference proteome</keyword>
<dbReference type="SMART" id="SM01332">
    <property type="entry name" value="Cyclin_C"/>
    <property type="match status" value="1"/>
</dbReference>
<dbReference type="OrthoDB" id="5590282at2759"/>
<dbReference type="Gene3D" id="1.10.472.10">
    <property type="entry name" value="Cyclin-like"/>
    <property type="match status" value="1"/>
</dbReference>
<evidence type="ECO:0000259" key="6">
    <source>
        <dbReference type="SMART" id="SM01332"/>
    </source>
</evidence>
<evidence type="ECO:0000256" key="3">
    <source>
        <dbReference type="ARBA" id="ARBA00023127"/>
    </source>
</evidence>
<keyword evidence="3" id="KW-0195">Cyclin</keyword>
<dbReference type="AlphaFoldDB" id="A0A8T3A524"/>
<organism evidence="7 8">
    <name type="scientific">Dendrobium nobile</name>
    <name type="common">Orchid</name>
    <dbReference type="NCBI Taxonomy" id="94219"/>
    <lineage>
        <taxon>Eukaryota</taxon>
        <taxon>Viridiplantae</taxon>
        <taxon>Streptophyta</taxon>
        <taxon>Embryophyta</taxon>
        <taxon>Tracheophyta</taxon>
        <taxon>Spermatophyta</taxon>
        <taxon>Magnoliopsida</taxon>
        <taxon>Liliopsida</taxon>
        <taxon>Asparagales</taxon>
        <taxon>Orchidaceae</taxon>
        <taxon>Epidendroideae</taxon>
        <taxon>Malaxideae</taxon>
        <taxon>Dendrobiinae</taxon>
        <taxon>Dendrobium</taxon>
    </lineage>
</organism>
<evidence type="ECO:0000313" key="7">
    <source>
        <dbReference type="EMBL" id="KAI0489327.1"/>
    </source>
</evidence>
<proteinExistence type="inferred from homology"/>
<dbReference type="SUPFAM" id="SSF47954">
    <property type="entry name" value="Cyclin-like"/>
    <property type="match status" value="1"/>
</dbReference>
<dbReference type="Pfam" id="PF02984">
    <property type="entry name" value="Cyclin_C"/>
    <property type="match status" value="1"/>
</dbReference>
<protein>
    <recommendedName>
        <fullName evidence="9">Cyclin C-terminal domain-containing protein</fullName>
    </recommendedName>
</protein>
<sequence>MSVHVHVPPNACAVVKPLYCRRSRRTGLSRRWKCPVRRLPVHLIRPDYIAGCLRLLLLSFFVMAYGGGRRRVPSLPLGYMANYLSELTLVEYSFVKFVPSVIAASAVFLARWTLDQSDQPWNCTLQHYTSYKALDLKSVVLQMHYLQQNSCNSPLSAVRDKYIQEKYERVACRVSPKLPDSLFF</sequence>
<dbReference type="InterPro" id="IPR036915">
    <property type="entry name" value="Cyclin-like_sf"/>
</dbReference>
<evidence type="ECO:0000256" key="1">
    <source>
        <dbReference type="ARBA" id="ARBA00006955"/>
    </source>
</evidence>
<name>A0A8T3A524_DENNO</name>
<dbReference type="GO" id="GO:0051301">
    <property type="term" value="P:cell division"/>
    <property type="evidence" value="ECO:0007669"/>
    <property type="project" value="UniProtKB-KW"/>
</dbReference>
<dbReference type="EMBL" id="JAGYWB010000019">
    <property type="protein sequence ID" value="KAI0489327.1"/>
    <property type="molecule type" value="Genomic_DNA"/>
</dbReference>
<comment type="similarity">
    <text evidence="1">Belongs to the cyclin family. Cyclin AB subfamily.</text>
</comment>